<sequence length="1033" mass="115631">MKFYKEVQSCGIQVPMFYTLGLTRERTKWRDQRTVRGGGRGESFPEAPLGNQRLRIEASTGDTEVLFHLMRPTAQTSGKPSCCHAGRKTHVPEMERKPRCKVLVVTHQKPRFLHPGVTDKGNYTMFDMVRPLVPVNGPPLYPPMEYRIPYEKPLPVGAPYQGVRKEETPVFESAWERGLRQAKELANAPVVLSQTTEDGKIEVRISLMRKSTKRKETDMDFEEKKMNLSLGQEELDKENDYYTRPASPVVKDDSERWSSYDRLKGGDAEPKYARENSVLGDRYDDFGAESPYYHHPVRDYWPPRRVHYEPGDSRPIRVEAEYVGNRTGKYQRQHRTSPAEYYEKVEKKKKSQPTREVIVQRVEKPWRDERLETVITDPGHRLETVITDPGHRLETVITDPEQRLETVITDPEQRLETVITDPGYRLETVITDPGHRLEAVITDPGHRLETVITDPEQRLETVITDPGHRLEAVITDPGHRLEAVITDPGHRLEAVITDPGHRLEAVITDPGYRLETVITDSGHRLETIVDLNFHNILALAFASSGIQKSRQLLIKAEVMSGLTLGCGQNLPLVGRQVVGRLANNLTLLVHHTLHPANVLLTNSIPMASTFLVSSIFNVCVSAAHDYEYKVQSIQYFFVLLEVFSSPQQVSCTPTLLGGIVELDCRGRGDRGLNLGQLCFNTSSLFHFSSSRSSSQSSYSSYSRDSRSRSRSKSFSRSGSRSRSRSRTPQPRRPRRPTHSLVPTTELTTPSYRANKKIPDTRLLGKGNKALPTSLILSEKKAANERALLMNPPAPSPRKKEKYSARMIMGRPLRNPKSIDKRVLDDVSAKASLDRPKITVAGAASIKAKMHSRSMSSRSSSASETSGSSSDSSESSYSSSSSSREPSPKAVRPPKRMPVIHMDERERLALAQSMKIKAMDALKLSGQKQQIKLTLKTPGLASVGPNAIPGVKKPTTGLPELPELNLVRRERAVPTTLAGKKRSAEEAPASDQIIAAKVAALSKPTAKKATSRREELLKQLKAVEDAIARKRSKI</sequence>
<dbReference type="InterPro" id="IPR052647">
    <property type="entry name" value="Zinc_finger_CCCH-type"/>
</dbReference>
<dbReference type="PANTHER" id="PTHR46582">
    <property type="entry name" value="ZINC FINGER CCCH DOMAIN-CONTAINING PROTEIN 18"/>
    <property type="match status" value="1"/>
</dbReference>
<reference evidence="3" key="1">
    <citation type="submission" date="2020-11" db="EMBL/GenBank/DDBJ databases">
        <authorList>
            <person name="Tran Van P."/>
        </authorList>
    </citation>
    <scope>NUCLEOTIDE SEQUENCE</scope>
</reference>
<feature type="compositionally biased region" description="Low complexity" evidence="2">
    <location>
        <begin position="852"/>
        <end position="884"/>
    </location>
</feature>
<feature type="compositionally biased region" description="Polar residues" evidence="2">
    <location>
        <begin position="740"/>
        <end position="751"/>
    </location>
</feature>
<organism evidence="3">
    <name type="scientific">Timema genevievae</name>
    <name type="common">Walking stick</name>
    <dbReference type="NCBI Taxonomy" id="629358"/>
    <lineage>
        <taxon>Eukaryota</taxon>
        <taxon>Metazoa</taxon>
        <taxon>Ecdysozoa</taxon>
        <taxon>Arthropoda</taxon>
        <taxon>Hexapoda</taxon>
        <taxon>Insecta</taxon>
        <taxon>Pterygota</taxon>
        <taxon>Neoptera</taxon>
        <taxon>Polyneoptera</taxon>
        <taxon>Phasmatodea</taxon>
        <taxon>Timematodea</taxon>
        <taxon>Timematoidea</taxon>
        <taxon>Timematidae</taxon>
        <taxon>Timema</taxon>
    </lineage>
</organism>
<dbReference type="GO" id="GO:0003723">
    <property type="term" value="F:RNA binding"/>
    <property type="evidence" value="ECO:0007669"/>
    <property type="project" value="TreeGrafter"/>
</dbReference>
<dbReference type="AlphaFoldDB" id="A0A7R9K2F6"/>
<evidence type="ECO:0000256" key="2">
    <source>
        <dbReference type="SAM" id="MobiDB-lite"/>
    </source>
</evidence>
<proteinExistence type="predicted"/>
<accession>A0A7R9K2F6</accession>
<protein>
    <submittedName>
        <fullName evidence="3">Uncharacterized protein</fullName>
    </submittedName>
</protein>
<dbReference type="GO" id="GO:0071011">
    <property type="term" value="C:precatalytic spliceosome"/>
    <property type="evidence" value="ECO:0007669"/>
    <property type="project" value="TreeGrafter"/>
</dbReference>
<evidence type="ECO:0000313" key="3">
    <source>
        <dbReference type="EMBL" id="CAD7601205.1"/>
    </source>
</evidence>
<feature type="coiled-coil region" evidence="1">
    <location>
        <begin position="1005"/>
        <end position="1032"/>
    </location>
</feature>
<feature type="region of interest" description="Disordered" evidence="2">
    <location>
        <begin position="844"/>
        <end position="897"/>
    </location>
</feature>
<dbReference type="PANTHER" id="PTHR46582:SF1">
    <property type="entry name" value="ZINC FINGER CCCH DOMAIN-CONTAINING PROTEIN 18"/>
    <property type="match status" value="1"/>
</dbReference>
<feature type="compositionally biased region" description="Basic residues" evidence="2">
    <location>
        <begin position="708"/>
        <end position="737"/>
    </location>
</feature>
<dbReference type="EMBL" id="OE842724">
    <property type="protein sequence ID" value="CAD7601205.1"/>
    <property type="molecule type" value="Genomic_DNA"/>
</dbReference>
<gene>
    <name evidence="3" type="ORF">TGEB3V08_LOCUS7873</name>
</gene>
<feature type="compositionally biased region" description="Low complexity" evidence="2">
    <location>
        <begin position="687"/>
        <end position="702"/>
    </location>
</feature>
<keyword evidence="1" id="KW-0175">Coiled coil</keyword>
<feature type="region of interest" description="Disordered" evidence="2">
    <location>
        <begin position="687"/>
        <end position="757"/>
    </location>
</feature>
<name>A0A7R9K2F6_TIMGE</name>
<evidence type="ECO:0000256" key="1">
    <source>
        <dbReference type="SAM" id="Coils"/>
    </source>
</evidence>